<name>A0AAW2YNN8_9EUKA</name>
<dbReference type="InterPro" id="IPR050401">
    <property type="entry name" value="Cyclic_nucleotide_synthase"/>
</dbReference>
<dbReference type="GO" id="GO:0016020">
    <property type="term" value="C:membrane"/>
    <property type="evidence" value="ECO:0007669"/>
    <property type="project" value="UniProtKB-SubCell"/>
</dbReference>
<evidence type="ECO:0000313" key="13">
    <source>
        <dbReference type="Proteomes" id="UP001431209"/>
    </source>
</evidence>
<dbReference type="Proteomes" id="UP001431209">
    <property type="component" value="Unassembled WGS sequence"/>
</dbReference>
<accession>A0AAW2YNN8</accession>
<keyword evidence="4 9" id="KW-1133">Transmembrane helix</keyword>
<dbReference type="SMART" id="SM00044">
    <property type="entry name" value="CYCc"/>
    <property type="match status" value="1"/>
</dbReference>
<dbReference type="InterPro" id="IPR029787">
    <property type="entry name" value="Nucleotide_cyclase"/>
</dbReference>
<dbReference type="PROSITE" id="PS00452">
    <property type="entry name" value="GUANYLATE_CYCLASE_1"/>
    <property type="match status" value="1"/>
</dbReference>
<feature type="transmembrane region" description="Helical" evidence="9">
    <location>
        <begin position="185"/>
        <end position="205"/>
    </location>
</feature>
<feature type="domain" description="Guanylate cyclase" evidence="10">
    <location>
        <begin position="370"/>
        <end position="496"/>
    </location>
</feature>
<dbReference type="GO" id="GO:0035556">
    <property type="term" value="P:intracellular signal transduction"/>
    <property type="evidence" value="ECO:0007669"/>
    <property type="project" value="InterPro"/>
</dbReference>
<proteinExistence type="inferred from homology"/>
<reference evidence="12 13" key="1">
    <citation type="submission" date="2024-03" db="EMBL/GenBank/DDBJ databases">
        <title>The Acrasis kona genome and developmental transcriptomes reveal deep origins of eukaryotic multicellular pathways.</title>
        <authorList>
            <person name="Sheikh S."/>
            <person name="Fu C.-J."/>
            <person name="Brown M.W."/>
            <person name="Baldauf S.L."/>
        </authorList>
    </citation>
    <scope>NUCLEOTIDE SEQUENCE [LARGE SCALE GENOMIC DNA]</scope>
    <source>
        <strain evidence="12 13">ATCC MYA-3509</strain>
    </source>
</reference>
<dbReference type="PROSITE" id="PS50125">
    <property type="entry name" value="GUANYLATE_CYCLASE_2"/>
    <property type="match status" value="1"/>
</dbReference>
<dbReference type="InterPro" id="IPR018297">
    <property type="entry name" value="A/G_cyclase_CS"/>
</dbReference>
<dbReference type="PANTHER" id="PTHR11920:SF335">
    <property type="entry name" value="GUANYLATE CYCLASE"/>
    <property type="match status" value="1"/>
</dbReference>
<dbReference type="InterPro" id="IPR005330">
    <property type="entry name" value="MHYT_dom"/>
</dbReference>
<feature type="transmembrane region" description="Helical" evidence="9">
    <location>
        <begin position="248"/>
        <end position="272"/>
    </location>
</feature>
<keyword evidence="2 9" id="KW-0812">Transmembrane</keyword>
<evidence type="ECO:0000256" key="2">
    <source>
        <dbReference type="ARBA" id="ARBA00022692"/>
    </source>
</evidence>
<evidence type="ECO:0000256" key="6">
    <source>
        <dbReference type="ARBA" id="ARBA00023239"/>
    </source>
</evidence>
<dbReference type="PANTHER" id="PTHR11920">
    <property type="entry name" value="GUANYLYL CYCLASE"/>
    <property type="match status" value="1"/>
</dbReference>
<evidence type="ECO:0000259" key="10">
    <source>
        <dbReference type="PROSITE" id="PS50125"/>
    </source>
</evidence>
<dbReference type="AlphaFoldDB" id="A0AAW2YNN8"/>
<evidence type="ECO:0000256" key="4">
    <source>
        <dbReference type="ARBA" id="ARBA00022989"/>
    </source>
</evidence>
<dbReference type="CDD" id="cd07302">
    <property type="entry name" value="CHD"/>
    <property type="match status" value="1"/>
</dbReference>
<dbReference type="Gene3D" id="1.20.1250.20">
    <property type="entry name" value="MFS general substrate transporter like domains"/>
    <property type="match status" value="1"/>
</dbReference>
<dbReference type="InterPro" id="IPR001054">
    <property type="entry name" value="A/G_cyclase"/>
</dbReference>
<feature type="transmembrane region" description="Helical" evidence="9">
    <location>
        <begin position="25"/>
        <end position="46"/>
    </location>
</feature>
<dbReference type="InterPro" id="IPR036259">
    <property type="entry name" value="MFS_trans_sf"/>
</dbReference>
<dbReference type="GO" id="GO:0016849">
    <property type="term" value="F:phosphorus-oxygen lyase activity"/>
    <property type="evidence" value="ECO:0007669"/>
    <property type="project" value="InterPro"/>
</dbReference>
<dbReference type="InterPro" id="IPR036640">
    <property type="entry name" value="ABC1_TM_sf"/>
</dbReference>
<evidence type="ECO:0000313" key="12">
    <source>
        <dbReference type="EMBL" id="KAL0478812.1"/>
    </source>
</evidence>
<dbReference type="Pfam" id="PF03707">
    <property type="entry name" value="MHYT"/>
    <property type="match status" value="2"/>
</dbReference>
<evidence type="ECO:0000256" key="8">
    <source>
        <dbReference type="SAM" id="Coils"/>
    </source>
</evidence>
<evidence type="ECO:0000256" key="7">
    <source>
        <dbReference type="RuleBase" id="RU000405"/>
    </source>
</evidence>
<protein>
    <submittedName>
        <fullName evidence="12">Adenylate cyclase</fullName>
    </submittedName>
</protein>
<feature type="transmembrane region" description="Helical" evidence="9">
    <location>
        <begin position="292"/>
        <end position="316"/>
    </location>
</feature>
<dbReference type="GO" id="GO:0005524">
    <property type="term" value="F:ATP binding"/>
    <property type="evidence" value="ECO:0007669"/>
    <property type="project" value="InterPro"/>
</dbReference>
<keyword evidence="3" id="KW-0547">Nucleotide-binding</keyword>
<comment type="subcellular location">
    <subcellularLocation>
        <location evidence="1">Membrane</location>
    </subcellularLocation>
</comment>
<evidence type="ECO:0000256" key="1">
    <source>
        <dbReference type="ARBA" id="ARBA00004370"/>
    </source>
</evidence>
<evidence type="ECO:0000256" key="3">
    <source>
        <dbReference type="ARBA" id="ARBA00022741"/>
    </source>
</evidence>
<evidence type="ECO:0000256" key="9">
    <source>
        <dbReference type="SAM" id="Phobius"/>
    </source>
</evidence>
<feature type="coiled-coil region" evidence="8">
    <location>
        <begin position="316"/>
        <end position="343"/>
    </location>
</feature>
<dbReference type="GO" id="GO:0009190">
    <property type="term" value="P:cyclic nucleotide biosynthetic process"/>
    <property type="evidence" value="ECO:0007669"/>
    <property type="project" value="InterPro"/>
</dbReference>
<dbReference type="SUPFAM" id="SSF90123">
    <property type="entry name" value="ABC transporter transmembrane region"/>
    <property type="match status" value="1"/>
</dbReference>
<keyword evidence="13" id="KW-1185">Reference proteome</keyword>
<keyword evidence="8" id="KW-0175">Coiled coil</keyword>
<feature type="domain" description="MHYT" evidence="11">
    <location>
        <begin position="188"/>
        <end position="275"/>
    </location>
</feature>
<gene>
    <name evidence="12" type="ORF">AKO1_008377</name>
</gene>
<organism evidence="12 13">
    <name type="scientific">Acrasis kona</name>
    <dbReference type="NCBI Taxonomy" id="1008807"/>
    <lineage>
        <taxon>Eukaryota</taxon>
        <taxon>Discoba</taxon>
        <taxon>Heterolobosea</taxon>
        <taxon>Tetramitia</taxon>
        <taxon>Eutetramitia</taxon>
        <taxon>Acrasidae</taxon>
        <taxon>Acrasis</taxon>
    </lineage>
</organism>
<dbReference type="Pfam" id="PF00211">
    <property type="entry name" value="Guanylate_cyc"/>
    <property type="match status" value="1"/>
</dbReference>
<evidence type="ECO:0000256" key="5">
    <source>
        <dbReference type="ARBA" id="ARBA00023136"/>
    </source>
</evidence>
<sequence length="576" mass="64247">MTALTLYLYDPNTNQSTELQVAYDITKTICSLIIAIVCVFTANVFAGLNYLRNPKNVENTVAASNDEALVNDVNNVEDIRQIGKTIRYKRYLKYSKSLKNEVEENVALTDEAYQTAVTETNYTAGRRRSSVMETLSKIKNRFSAAQDNAAIAFLKNTPEKKKEKNKTAIKNMLQEILKDKRKPQWWQILLGGILIAAGACGMHYLGMEAMIVQGHHVYNPGLVALSVIIAITAGTVGLTICFYVNSSWLLIVASFCISTAVSAMHYTGMGAITFMYSKDINTVTTAIQTNVLVLSITFATVTICFAMIVVVSLSLYQRQTRLFDKLNNEYSKVQDERQKSELLLLNILPKHISERIKKGDVVCDDMDNVTILFCDICGFTSMSNDMPPAVIVSMLNELFTEFDDSLESYGVEKIKTIGDAYMIVSGIVPTPNHAECCLEFGIQMINTVRSYNELHGTNIGIRVGLNTGRVIAGIIGSKKFTYDVWGDAVNLASRMESTAPPMNIQVSESSYEILKKSYNFHRKELIVKGKGTLFAYVLDSKYLQFQSSDDIKLVDQVDPSQPMSKFQQTNEVTPFN</sequence>
<comment type="similarity">
    <text evidence="7">Belongs to the adenylyl cyclase class-4/guanylyl cyclase family.</text>
</comment>
<dbReference type="PROSITE" id="PS50924">
    <property type="entry name" value="MHYT"/>
    <property type="match status" value="1"/>
</dbReference>
<comment type="caution">
    <text evidence="12">The sequence shown here is derived from an EMBL/GenBank/DDBJ whole genome shotgun (WGS) entry which is preliminary data.</text>
</comment>
<dbReference type="Gene3D" id="3.30.70.1230">
    <property type="entry name" value="Nucleotide cyclase"/>
    <property type="match status" value="1"/>
</dbReference>
<keyword evidence="5 9" id="KW-0472">Membrane</keyword>
<feature type="transmembrane region" description="Helical" evidence="9">
    <location>
        <begin position="217"/>
        <end position="241"/>
    </location>
</feature>
<dbReference type="SUPFAM" id="SSF55073">
    <property type="entry name" value="Nucleotide cyclase"/>
    <property type="match status" value="1"/>
</dbReference>
<dbReference type="EMBL" id="JAOPGA020000467">
    <property type="protein sequence ID" value="KAL0478812.1"/>
    <property type="molecule type" value="Genomic_DNA"/>
</dbReference>
<keyword evidence="6 7" id="KW-0456">Lyase</keyword>
<evidence type="ECO:0000259" key="11">
    <source>
        <dbReference type="PROSITE" id="PS50924"/>
    </source>
</evidence>